<evidence type="ECO:0000313" key="3">
    <source>
        <dbReference type="Proteomes" id="UP001153069"/>
    </source>
</evidence>
<keyword evidence="3" id="KW-1185">Reference proteome</keyword>
<feature type="region of interest" description="Disordered" evidence="1">
    <location>
        <begin position="1772"/>
        <end position="1819"/>
    </location>
</feature>
<accession>A0A9N8E9D6</accession>
<feature type="region of interest" description="Disordered" evidence="1">
    <location>
        <begin position="117"/>
        <end position="191"/>
    </location>
</feature>
<reference evidence="2" key="1">
    <citation type="submission" date="2020-06" db="EMBL/GenBank/DDBJ databases">
        <authorList>
            <consortium name="Plant Systems Biology data submission"/>
        </authorList>
    </citation>
    <scope>NUCLEOTIDE SEQUENCE</scope>
    <source>
        <strain evidence="2">D6</strain>
    </source>
</reference>
<feature type="region of interest" description="Disordered" evidence="1">
    <location>
        <begin position="955"/>
        <end position="999"/>
    </location>
</feature>
<feature type="compositionally biased region" description="Basic and acidic residues" evidence="1">
    <location>
        <begin position="1957"/>
        <end position="1967"/>
    </location>
</feature>
<evidence type="ECO:0000256" key="1">
    <source>
        <dbReference type="SAM" id="MobiDB-lite"/>
    </source>
</evidence>
<feature type="compositionally biased region" description="Low complexity" evidence="1">
    <location>
        <begin position="1592"/>
        <end position="1605"/>
    </location>
</feature>
<organism evidence="2 3">
    <name type="scientific">Seminavis robusta</name>
    <dbReference type="NCBI Taxonomy" id="568900"/>
    <lineage>
        <taxon>Eukaryota</taxon>
        <taxon>Sar</taxon>
        <taxon>Stramenopiles</taxon>
        <taxon>Ochrophyta</taxon>
        <taxon>Bacillariophyta</taxon>
        <taxon>Bacillariophyceae</taxon>
        <taxon>Bacillariophycidae</taxon>
        <taxon>Naviculales</taxon>
        <taxon>Naviculaceae</taxon>
        <taxon>Seminavis</taxon>
    </lineage>
</organism>
<comment type="caution">
    <text evidence="2">The sequence shown here is derived from an EMBL/GenBank/DDBJ whole genome shotgun (WGS) entry which is preliminary data.</text>
</comment>
<feature type="region of interest" description="Disordered" evidence="1">
    <location>
        <begin position="1247"/>
        <end position="1289"/>
    </location>
</feature>
<feature type="region of interest" description="Disordered" evidence="1">
    <location>
        <begin position="1583"/>
        <end position="1605"/>
    </location>
</feature>
<feature type="region of interest" description="Disordered" evidence="1">
    <location>
        <begin position="1013"/>
        <end position="1097"/>
    </location>
</feature>
<protein>
    <submittedName>
        <fullName evidence="2">Uncharacterized protein</fullName>
    </submittedName>
</protein>
<feature type="compositionally biased region" description="Low complexity" evidence="1">
    <location>
        <begin position="485"/>
        <end position="496"/>
    </location>
</feature>
<gene>
    <name evidence="2" type="ORF">SEMRO_638_G179640.1</name>
</gene>
<feature type="compositionally biased region" description="Polar residues" evidence="1">
    <location>
        <begin position="1342"/>
        <end position="1361"/>
    </location>
</feature>
<feature type="region of interest" description="Disordered" evidence="1">
    <location>
        <begin position="1"/>
        <end position="105"/>
    </location>
</feature>
<feature type="region of interest" description="Disordered" evidence="1">
    <location>
        <begin position="1304"/>
        <end position="1368"/>
    </location>
</feature>
<feature type="compositionally biased region" description="Low complexity" evidence="1">
    <location>
        <begin position="125"/>
        <end position="142"/>
    </location>
</feature>
<feature type="region of interest" description="Disordered" evidence="1">
    <location>
        <begin position="1121"/>
        <end position="1232"/>
    </location>
</feature>
<feature type="compositionally biased region" description="Basic and acidic residues" evidence="1">
    <location>
        <begin position="19"/>
        <end position="30"/>
    </location>
</feature>
<sequence length="1967" mass="211512">MLRSNRKGKGGTPPHKYQAHSEHGSSESKKKGLFGLVKSISRRATGRSPGGSSVSSSKYSNNNSPRSTSSVKVVSSTAEAVALMSSQLSTPSTYSSPEARNSSPAKVSVAILHDNDNHYYDPTARRPWPTRSSSRSGNSSRSRNNDNRTLLKVHSNIDDGDHCDMDDDNSSKDGGRTIPASNYSHKQHHHHHDCFHRSASMPTPVKLYSKNQHSFGPVDLDDSLVSLEQPSFSRDGGPVDLDVTISPDGSFDGASNDTSNNNANVMPTMTVTDIDDPLLPMDTLLVEQHPEPRANDVSLLHDTSGDAFSPAANNTINPSVKSSPWTCNHHGNAFTSPAPLGAAVAATVTTWASPDDVTNRSGDAFLPFATHHPSPVAHVEATATNHHSTSWNQDATITPSPATTNNQKALDFDDATATNHQTTSWNQDAIITPSQATTNSQKALDFDDATATNHHTTSWNQGATVTPSPASNNQEALDFDDDTDSMVSPSMVSPMTLLPGLLTGDYDGTSSSTQDSSTDSSTALLPRIPSSTSSSGVRVTSLTSSSSSKSNPPLLSAIPSSTHTTSSGVPLLASPDTTTTSLASVSPFAADDGEKDHAVDDGELKRLLVKHLSEGDVLSPTKKFDWNSTPLQRKRVMEKHLAETPDSDNGSELLLNMLLTDGDNSSSSSGEDDELVTSQRKLISVDKQLSDDVAPAEETPKTDFNDSNLVTPTPLQERLTEKQWSSFSDGQDLLAKTPPPKVTFLDESLRQVLTEKHRVSFLEDNPAFIEEQNKENTAPVETALGESLRNQLMEKHRSSVSAACRGEDKTKETSPIRTPLGGSLQSQLMEKHSSSVSTATSFGDTALIRATVSLRDRLLARHAASFSGKKTPDVSPKPVWTPDVSPKKPACKSSVDERCESNGNQTAKSTADDNSTSDDSFSALVKTAAIRAATAERFTGSPSKIRQRLVQKYLEQGQQGTPPSSSSSNGSGSEHSTPVKKPNSCAVAQSPTLREKRQLVREQQDYLQYMLTRARSKSNSNSNSNSDSWTSSSPESSKSAGSPYSASVRSMSTVHESPFEDEPSSQWVDFERTSKPSPEGSENIYHTSFSRCEESTDIETPIEYENIVTPVKAMPEPRALDYSIQNPPAETPPAECARNLPSEEVDPPGDSCCKDPNFKPDASGYYEAPSAESDSSSEGEIVDATQGAFVTLASPRYGPEGRFSSSSEEDSDSEASSPIAVSPMLGGDNVKSTTGVLLTDAFSTFEARRSATSRIEGSPDEGIDQLESASDSSDNIEPQDLFPETTGSTTGVLLTDAFSTFEARRSATSGKIEGSPDEGIDRLESTSDSSANIEPQDLFPETTGSTTDGDSFYGSRSSLATDSREGETKFESFYTLAEPSAEDRREELQSLFPSSEKDCNTDVNSMIGAKYQFETVSSCQYNIRSTMPDVPDAILKILRSGGPVPGSGGNERNSCSPPKGLNVTPTTVCSSTISEDANAFPTVSTKATTPPDQDASSVSRTYVLEPEDTSRSGCFRDSCERSEDSYCRIGLLDDSFKTNAKKQFAASLRADADPKNIPGDLLKPPKCESRCSTVSFVTLRSSNSTGSAANEGLGSPGKSTKSPSKRGMCVSFHLQDGQDESAINDSLMSNDGSFCETPVLDRTWLDRFGNNISAIEDRSADQHSLHVAEVDDSGSFLVGLLAGDSGDEADIVTGRLPANENGEQQSDEVSRIRQASQFWGSPNQNTDSSGSNRKASRGSARSSNVKFSNGQAVDPPAGLPALMDRVDSVLDTTEEPEEVDNTMDDFPSRSKLQPKKIPLLDSRLRQDSPKKSEQKARRQQVIVETVDSDSDDESLVTCEEPVARPSSSTYTEQSTVAVAQEEARARGVAFGASARTHVTPDALLFKAAKELRDEKLSQLFGIVSDTMSTMPNFFGSSENSFWPLSQTKPRNSPGEAIECTLVEQPAANPSRPRLRSHPWDDTFRRWT</sequence>
<feature type="compositionally biased region" description="Polar residues" evidence="1">
    <location>
        <begin position="452"/>
        <end position="475"/>
    </location>
</feature>
<feature type="region of interest" description="Disordered" evidence="1">
    <location>
        <begin position="1945"/>
        <end position="1967"/>
    </location>
</feature>
<proteinExistence type="predicted"/>
<feature type="region of interest" description="Disordered" evidence="1">
    <location>
        <begin position="1717"/>
        <end position="1760"/>
    </location>
</feature>
<feature type="compositionally biased region" description="Polar residues" evidence="1">
    <location>
        <begin position="1267"/>
        <end position="1276"/>
    </location>
</feature>
<feature type="region of interest" description="Disordered" evidence="1">
    <location>
        <begin position="687"/>
        <end position="710"/>
    </location>
</feature>
<name>A0A9N8E9D6_9STRA</name>
<feature type="region of interest" description="Disordered" evidence="1">
    <location>
        <begin position="452"/>
        <end position="579"/>
    </location>
</feature>
<feature type="compositionally biased region" description="Low complexity" evidence="1">
    <location>
        <begin position="1017"/>
        <end position="1047"/>
    </location>
</feature>
<dbReference type="EMBL" id="CAICTM010000637">
    <property type="protein sequence ID" value="CAB9514204.1"/>
    <property type="molecule type" value="Genomic_DNA"/>
</dbReference>
<feature type="compositionally biased region" description="Low complexity" evidence="1">
    <location>
        <begin position="503"/>
        <end position="522"/>
    </location>
</feature>
<feature type="compositionally biased region" description="Polar residues" evidence="1">
    <location>
        <begin position="1717"/>
        <end position="1751"/>
    </location>
</feature>
<feature type="compositionally biased region" description="Basic and acidic residues" evidence="1">
    <location>
        <begin position="155"/>
        <end position="175"/>
    </location>
</feature>
<feature type="compositionally biased region" description="Low complexity" evidence="1">
    <location>
        <begin position="46"/>
        <end position="97"/>
    </location>
</feature>
<feature type="region of interest" description="Disordered" evidence="1">
    <location>
        <begin position="797"/>
        <end position="824"/>
    </location>
</feature>
<evidence type="ECO:0000313" key="2">
    <source>
        <dbReference type="EMBL" id="CAB9514204.1"/>
    </source>
</evidence>
<feature type="compositionally biased region" description="Low complexity" evidence="1">
    <location>
        <begin position="906"/>
        <end position="919"/>
    </location>
</feature>
<feature type="compositionally biased region" description="Basic and acidic residues" evidence="1">
    <location>
        <begin position="805"/>
        <end position="814"/>
    </location>
</feature>
<dbReference type="Proteomes" id="UP001153069">
    <property type="component" value="Unassembled WGS sequence"/>
</dbReference>
<feature type="region of interest" description="Disordered" evidence="1">
    <location>
        <begin position="866"/>
        <end position="919"/>
    </location>
</feature>
<feature type="compositionally biased region" description="Acidic residues" evidence="1">
    <location>
        <begin position="1772"/>
        <end position="1783"/>
    </location>
</feature>
<feature type="compositionally biased region" description="Polar residues" evidence="1">
    <location>
        <begin position="558"/>
        <end position="568"/>
    </location>
</feature>
<feature type="compositionally biased region" description="Low complexity" evidence="1">
    <location>
        <begin position="529"/>
        <end position="556"/>
    </location>
</feature>
<feature type="compositionally biased region" description="Low complexity" evidence="1">
    <location>
        <begin position="955"/>
        <end position="976"/>
    </location>
</feature>
<feature type="compositionally biased region" description="Basic and acidic residues" evidence="1">
    <location>
        <begin position="1802"/>
        <end position="1816"/>
    </location>
</feature>
<feature type="region of interest" description="Disordered" evidence="1">
    <location>
        <begin position="384"/>
        <end position="407"/>
    </location>
</feature>